<sequence>MFTWSAKGWSGCLIPTPPEPFPITLPAGHFRRNSLLFLHVAKSPRPPNTHKLCTPLHSSTHQLGDFYFTRPDHLEGSAAPRVTLRETKEVIQSILQMSQRHPIPKMQGRKNGQISRTLSAILWTGISLVVFPTPALVQSSFSPLEDITSTPTTTHRNTRSREPMRVERGEYGAAPELKGEGNGRSPKKNSDGQRHRTARFPHPKIRERPGSPGWEACSLTTISQEEQSSKCVKHIAPAHASTSTSVATKKRIENSCVVFSRSYFQSVNPHRRGARNCRYSSRLVVEILFYTLLQVTGIQGGDSDANSAYNHVGTSVVLGWGRGRFLDCGIHERDPEPARAPHRRNSREDGRFCAPRDTTRRLVAGRNNAFVRASLLGAGLFLRPEGLFISQLLDLEFRINLCKATLFAVLEMANERKHCDCLSAFDGTAVAERLVCSPPTKANQVQSPSGPLPDFRMWDDATGWGVSSGISRFPRTFIPVLLHTSITLIGSQDFDIKSRTDIFKVRLPASGFSLLGRETRELQGFHLHALQECDRRYAQGCALFPGIPFDLKHAHPYYSSRYHFIDEKYVVKFNTRSYQQPLHACYCESLLPFPSSSDEQGRASKELLVTRGVQGDSQRRAVTTAISLPGLTVLVIALALSARLVVRGPFKSGQRGYLSRSGSQSRQYGSLKDCVTLRARCAKTVKRLMTRGSKVCGLRASVHAAVTDLICKEHRNNVQRLLRRDDEAPGARVSVDRIATLLLELER</sequence>
<evidence type="ECO:0000256" key="1">
    <source>
        <dbReference type="SAM" id="MobiDB-lite"/>
    </source>
</evidence>
<dbReference type="Proteomes" id="UP001159363">
    <property type="component" value="Chromosome 5"/>
</dbReference>
<gene>
    <name evidence="2" type="ORF">PR048_017407</name>
</gene>
<keyword evidence="3" id="KW-1185">Reference proteome</keyword>
<proteinExistence type="predicted"/>
<evidence type="ECO:0000313" key="3">
    <source>
        <dbReference type="Proteomes" id="UP001159363"/>
    </source>
</evidence>
<evidence type="ECO:0000313" key="2">
    <source>
        <dbReference type="EMBL" id="KAJ8880934.1"/>
    </source>
</evidence>
<accession>A0ABQ9H9G7</accession>
<reference evidence="2 3" key="1">
    <citation type="submission" date="2023-02" db="EMBL/GenBank/DDBJ databases">
        <title>LHISI_Scaffold_Assembly.</title>
        <authorList>
            <person name="Stuart O.P."/>
            <person name="Cleave R."/>
            <person name="Magrath M.J.L."/>
            <person name="Mikheyev A.S."/>
        </authorList>
    </citation>
    <scope>NUCLEOTIDE SEQUENCE [LARGE SCALE GENOMIC DNA]</scope>
    <source>
        <strain evidence="2">Daus_M_001</strain>
        <tissue evidence="2">Leg muscle</tissue>
    </source>
</reference>
<feature type="compositionally biased region" description="Basic and acidic residues" evidence="1">
    <location>
        <begin position="159"/>
        <end position="170"/>
    </location>
</feature>
<comment type="caution">
    <text evidence="2">The sequence shown here is derived from an EMBL/GenBank/DDBJ whole genome shotgun (WGS) entry which is preliminary data.</text>
</comment>
<name>A0ABQ9H9G7_9NEOP</name>
<organism evidence="2 3">
    <name type="scientific">Dryococelus australis</name>
    <dbReference type="NCBI Taxonomy" id="614101"/>
    <lineage>
        <taxon>Eukaryota</taxon>
        <taxon>Metazoa</taxon>
        <taxon>Ecdysozoa</taxon>
        <taxon>Arthropoda</taxon>
        <taxon>Hexapoda</taxon>
        <taxon>Insecta</taxon>
        <taxon>Pterygota</taxon>
        <taxon>Neoptera</taxon>
        <taxon>Polyneoptera</taxon>
        <taxon>Phasmatodea</taxon>
        <taxon>Verophasmatodea</taxon>
        <taxon>Anareolatae</taxon>
        <taxon>Phasmatidae</taxon>
        <taxon>Eurycanthinae</taxon>
        <taxon>Dryococelus</taxon>
    </lineage>
</organism>
<dbReference type="EMBL" id="JARBHB010000006">
    <property type="protein sequence ID" value="KAJ8880934.1"/>
    <property type="molecule type" value="Genomic_DNA"/>
</dbReference>
<protein>
    <submittedName>
        <fullName evidence="2">Uncharacterized protein</fullName>
    </submittedName>
</protein>
<feature type="region of interest" description="Disordered" evidence="1">
    <location>
        <begin position="145"/>
        <end position="213"/>
    </location>
</feature>